<dbReference type="AlphaFoldDB" id="A0A367IJG0"/>
<organism evidence="2 3">
    <name type="scientific">Rhizopus stolonifer</name>
    <name type="common">Rhizopus nigricans</name>
    <dbReference type="NCBI Taxonomy" id="4846"/>
    <lineage>
        <taxon>Eukaryota</taxon>
        <taxon>Fungi</taxon>
        <taxon>Fungi incertae sedis</taxon>
        <taxon>Mucoromycota</taxon>
        <taxon>Mucoromycotina</taxon>
        <taxon>Mucoromycetes</taxon>
        <taxon>Mucorales</taxon>
        <taxon>Mucorineae</taxon>
        <taxon>Rhizopodaceae</taxon>
        <taxon>Rhizopus</taxon>
    </lineage>
</organism>
<sequence>MSNFVPPQLKRENAFVYDPSEDAQICCNCHAPRNMEDWSILACDCSKIVSDDIPICPSRECKCSACKATNRTKSKKPWIKLVILTVFISCLFTLSFFELRDCTTIQTIYANDLPDSKIVQKPEYVILP</sequence>
<gene>
    <name evidence="2" type="ORF">CU098_002220</name>
</gene>
<reference evidence="2 3" key="1">
    <citation type="journal article" date="2018" name="G3 (Bethesda)">
        <title>Phylogenetic and Phylogenomic Definition of Rhizopus Species.</title>
        <authorList>
            <person name="Gryganskyi A.P."/>
            <person name="Golan J."/>
            <person name="Dolatabadi S."/>
            <person name="Mondo S."/>
            <person name="Robb S."/>
            <person name="Idnurm A."/>
            <person name="Muszewska A."/>
            <person name="Steczkiewicz K."/>
            <person name="Masonjones S."/>
            <person name="Liao H.L."/>
            <person name="Gajdeczka M.T."/>
            <person name="Anike F."/>
            <person name="Vuek A."/>
            <person name="Anishchenko I.M."/>
            <person name="Voigt K."/>
            <person name="de Hoog G.S."/>
            <person name="Smith M.E."/>
            <person name="Heitman J."/>
            <person name="Vilgalys R."/>
            <person name="Stajich J.E."/>
        </authorList>
    </citation>
    <scope>NUCLEOTIDE SEQUENCE [LARGE SCALE GENOMIC DNA]</scope>
    <source>
        <strain evidence="2 3">LSU 92-RS-03</strain>
    </source>
</reference>
<name>A0A367IJG0_RHIST</name>
<comment type="caution">
    <text evidence="2">The sequence shown here is derived from an EMBL/GenBank/DDBJ whole genome shotgun (WGS) entry which is preliminary data.</text>
</comment>
<feature type="transmembrane region" description="Helical" evidence="1">
    <location>
        <begin position="78"/>
        <end position="97"/>
    </location>
</feature>
<dbReference type="EMBL" id="PJQM01007722">
    <property type="protein sequence ID" value="RCH77803.1"/>
    <property type="molecule type" value="Genomic_DNA"/>
</dbReference>
<proteinExistence type="predicted"/>
<dbReference type="OrthoDB" id="10460754at2759"/>
<dbReference type="Proteomes" id="UP000253551">
    <property type="component" value="Unassembled WGS sequence"/>
</dbReference>
<feature type="non-terminal residue" evidence="2">
    <location>
        <position position="128"/>
    </location>
</feature>
<keyword evidence="1" id="KW-1133">Transmembrane helix</keyword>
<keyword evidence="3" id="KW-1185">Reference proteome</keyword>
<keyword evidence="1" id="KW-0472">Membrane</keyword>
<accession>A0A367IJG0</accession>
<keyword evidence="1" id="KW-0812">Transmembrane</keyword>
<evidence type="ECO:0000313" key="3">
    <source>
        <dbReference type="Proteomes" id="UP000253551"/>
    </source>
</evidence>
<evidence type="ECO:0000256" key="1">
    <source>
        <dbReference type="SAM" id="Phobius"/>
    </source>
</evidence>
<protein>
    <submittedName>
        <fullName evidence="2">Uncharacterized protein</fullName>
    </submittedName>
</protein>
<evidence type="ECO:0000313" key="2">
    <source>
        <dbReference type="EMBL" id="RCH77803.1"/>
    </source>
</evidence>